<dbReference type="SMART" id="SM00829">
    <property type="entry name" value="PKS_ER"/>
    <property type="match status" value="1"/>
</dbReference>
<dbReference type="PANTHER" id="PTHR11695:SF294">
    <property type="entry name" value="RETICULON-4-INTERACTING PROTEIN 1, MITOCHONDRIAL"/>
    <property type="match status" value="1"/>
</dbReference>
<dbReference type="InterPro" id="IPR011032">
    <property type="entry name" value="GroES-like_sf"/>
</dbReference>
<dbReference type="Pfam" id="PF13602">
    <property type="entry name" value="ADH_zinc_N_2"/>
    <property type="match status" value="1"/>
</dbReference>
<accession>A0ABP9WIX7</accession>
<dbReference type="InterPro" id="IPR050700">
    <property type="entry name" value="YIM1/Zinc_Alcohol_DH_Fams"/>
</dbReference>
<dbReference type="EMBL" id="BAABRR010000013">
    <property type="protein sequence ID" value="GAA5519789.1"/>
    <property type="molecule type" value="Genomic_DNA"/>
</dbReference>
<dbReference type="CDD" id="cd08267">
    <property type="entry name" value="MDR1"/>
    <property type="match status" value="1"/>
</dbReference>
<dbReference type="InterPro" id="IPR036291">
    <property type="entry name" value="NAD(P)-bd_dom_sf"/>
</dbReference>
<dbReference type="SUPFAM" id="SSF51735">
    <property type="entry name" value="NAD(P)-binding Rossmann-fold domains"/>
    <property type="match status" value="1"/>
</dbReference>
<dbReference type="PANTHER" id="PTHR11695">
    <property type="entry name" value="ALCOHOL DEHYDROGENASE RELATED"/>
    <property type="match status" value="1"/>
</dbReference>
<reference evidence="3 4" key="1">
    <citation type="submission" date="2024-02" db="EMBL/GenBank/DDBJ databases">
        <title>Lysinimicrobium sediminis NBRC 112286.</title>
        <authorList>
            <person name="Ichikawa N."/>
            <person name="Katano-Makiyama Y."/>
            <person name="Hidaka K."/>
        </authorList>
    </citation>
    <scope>NUCLEOTIDE SEQUENCE [LARGE SCALE GENOMIC DNA]</scope>
    <source>
        <strain evidence="3 4">NBRC 112286</strain>
    </source>
</reference>
<protein>
    <submittedName>
        <fullName evidence="3">Zinc-type alcohol dehydrogenase-like protein SA1988</fullName>
    </submittedName>
</protein>
<proteinExistence type="predicted"/>
<evidence type="ECO:0000313" key="3">
    <source>
        <dbReference type="EMBL" id="GAA5519789.1"/>
    </source>
</evidence>
<dbReference type="Pfam" id="PF08240">
    <property type="entry name" value="ADH_N"/>
    <property type="match status" value="1"/>
</dbReference>
<sequence>MRAVTYTRYGGPEGHSMSELPDPAPGPGQVRVRVRAAGLNPYDWHLYRADPWIARSAVGWRGPGRRVLGADVAGVVDALGAGVDSFQVGDAVYGEIGFGSCGEAAVADASRLALKPRSLTFTEAAAVPMGALTALHGLEKARVPAGASVLVLGASGGVGHFAVQIAKALGAGRVVAVCADRNADWVAGLGADRVIAYDREDVRDCGERFDVVFDTVATLPLRRLAPLIASDGVFAPAGALKGSRLLGPAGPMFAAAAAGPWLRRRVALVAARPEGASLERIAAWIDRGEVRPHLGAVYPLEEHMSACIHLETQRVGGKVVLEVG</sequence>
<feature type="domain" description="Enoyl reductase (ER)" evidence="2">
    <location>
        <begin position="10"/>
        <end position="321"/>
    </location>
</feature>
<dbReference type="Proteomes" id="UP001426770">
    <property type="component" value="Unassembled WGS sequence"/>
</dbReference>
<evidence type="ECO:0000256" key="1">
    <source>
        <dbReference type="SAM" id="MobiDB-lite"/>
    </source>
</evidence>
<feature type="region of interest" description="Disordered" evidence="1">
    <location>
        <begin position="1"/>
        <end position="27"/>
    </location>
</feature>
<dbReference type="InterPro" id="IPR013154">
    <property type="entry name" value="ADH-like_N"/>
</dbReference>
<dbReference type="Gene3D" id="3.40.50.720">
    <property type="entry name" value="NAD(P)-binding Rossmann-like Domain"/>
    <property type="match status" value="1"/>
</dbReference>
<dbReference type="SUPFAM" id="SSF50129">
    <property type="entry name" value="GroES-like"/>
    <property type="match status" value="1"/>
</dbReference>
<keyword evidence="4" id="KW-1185">Reference proteome</keyword>
<organism evidence="3 4">
    <name type="scientific">Demequina sediminis</name>
    <dbReference type="NCBI Taxonomy" id="1930058"/>
    <lineage>
        <taxon>Bacteria</taxon>
        <taxon>Bacillati</taxon>
        <taxon>Actinomycetota</taxon>
        <taxon>Actinomycetes</taxon>
        <taxon>Micrococcales</taxon>
        <taxon>Demequinaceae</taxon>
        <taxon>Demequina</taxon>
    </lineage>
</organism>
<dbReference type="RefSeq" id="WP_286215496.1">
    <property type="nucleotide sequence ID" value="NZ_AP027736.1"/>
</dbReference>
<evidence type="ECO:0000259" key="2">
    <source>
        <dbReference type="SMART" id="SM00829"/>
    </source>
</evidence>
<name>A0ABP9WIX7_9MICO</name>
<evidence type="ECO:0000313" key="4">
    <source>
        <dbReference type="Proteomes" id="UP001426770"/>
    </source>
</evidence>
<comment type="caution">
    <text evidence="3">The sequence shown here is derived from an EMBL/GenBank/DDBJ whole genome shotgun (WGS) entry which is preliminary data.</text>
</comment>
<gene>
    <name evidence="3" type="ORF">Lsed01_02246</name>
</gene>
<dbReference type="Gene3D" id="3.90.180.10">
    <property type="entry name" value="Medium-chain alcohol dehydrogenases, catalytic domain"/>
    <property type="match status" value="1"/>
</dbReference>
<dbReference type="InterPro" id="IPR020843">
    <property type="entry name" value="ER"/>
</dbReference>